<organism evidence="3 4">
    <name type="scientific">Candidatus Caccousia avicola</name>
    <dbReference type="NCBI Taxonomy" id="2840721"/>
    <lineage>
        <taxon>Bacteria</taxon>
        <taxon>Bacillati</taxon>
        <taxon>Bacillota</taxon>
        <taxon>Clostridia</taxon>
        <taxon>Eubacteriales</taxon>
        <taxon>Oscillospiraceae</taxon>
        <taxon>Oscillospiraceae incertae sedis</taxon>
        <taxon>Candidatus Caccousia</taxon>
    </lineage>
</organism>
<evidence type="ECO:0000256" key="1">
    <source>
        <dbReference type="SAM" id="MobiDB-lite"/>
    </source>
</evidence>
<dbReference type="Proteomes" id="UP000824242">
    <property type="component" value="Unassembled WGS sequence"/>
</dbReference>
<accession>A0A9D1APX6</accession>
<dbReference type="InterPro" id="IPR008964">
    <property type="entry name" value="Invasin/intimin_cell_adhesion"/>
</dbReference>
<feature type="domain" description="BIG2" evidence="2">
    <location>
        <begin position="313"/>
        <end position="392"/>
    </location>
</feature>
<feature type="domain" description="BIG2" evidence="2">
    <location>
        <begin position="26"/>
        <end position="101"/>
    </location>
</feature>
<feature type="compositionally biased region" description="Gly residues" evidence="1">
    <location>
        <begin position="401"/>
        <end position="413"/>
    </location>
</feature>
<sequence length="614" mass="63018">MNNTDGNTVNLGVVVEEKDDLGKNGKISGTAVTLQSANVPEDKTARLKVGTAMEGSVNVYYMAHDGKWNEIAENNGLSVTEDGTVTFKVVSGMTSYAIVDSSVMLKDMNGEDTPATEHEYTVEIAPTSATVEVEKTATFTATVKDSGNPITTENYEIQWAQTSGEGKVTIHKTVDSNIVSVIGEQAGDATVTATLVSVDGETVEGTVAASVTVTVTEKGTEPDPAYAITITPDKATIKVGETTTLKAVVTEDGKTLSDAAVTWTTSDPKVATVNNGTVTAVAKGTATITATYTPTDGKLCTDTAEITVTEDGPEITIKLDPTVRFVYIGRAPVTLTATVTGTKEKAVFTTEDNGLILLTDNKDNTATVKGLKAGDTTVTATVGGKTATCQILVRVYHGGGSGGGSSSGGGGSWDDGSHGSSMPSTGSGTTTTPGTGTTTPGTGTSGNAQPQGCVSDTVGNFSVKGSYQYKLTSTNGQAPAVTVSNSNFRVVLASQNGKDYFFKVYAVGAVGQTCDVLVNGTKVSTVTASEVYGGVSCDTTAPFTVKKGGSYQFKLTASSKPVMAAGSSSFRVEYVGNSGNDWFFKVYAVGNAGDGCGFYVNGAPFTVAVAHIGE</sequence>
<protein>
    <submittedName>
        <fullName evidence="3">Ig domain-containing protein</fullName>
    </submittedName>
</protein>
<proteinExistence type="predicted"/>
<dbReference type="InterPro" id="IPR003343">
    <property type="entry name" value="Big_2"/>
</dbReference>
<gene>
    <name evidence="3" type="ORF">IAB89_10360</name>
</gene>
<dbReference type="EMBL" id="DVGZ01000111">
    <property type="protein sequence ID" value="HIR48035.1"/>
    <property type="molecule type" value="Genomic_DNA"/>
</dbReference>
<dbReference type="Gene3D" id="2.60.40.1080">
    <property type="match status" value="2"/>
</dbReference>
<evidence type="ECO:0000313" key="4">
    <source>
        <dbReference type="Proteomes" id="UP000824242"/>
    </source>
</evidence>
<reference evidence="3" key="1">
    <citation type="submission" date="2020-10" db="EMBL/GenBank/DDBJ databases">
        <authorList>
            <person name="Gilroy R."/>
        </authorList>
    </citation>
    <scope>NUCLEOTIDE SEQUENCE</scope>
    <source>
        <strain evidence="3">ChiSxjej1B13-7958</strain>
    </source>
</reference>
<evidence type="ECO:0000313" key="3">
    <source>
        <dbReference type="EMBL" id="HIR48035.1"/>
    </source>
</evidence>
<reference evidence="3" key="2">
    <citation type="journal article" date="2021" name="PeerJ">
        <title>Extensive microbial diversity within the chicken gut microbiome revealed by metagenomics and culture.</title>
        <authorList>
            <person name="Gilroy R."/>
            <person name="Ravi A."/>
            <person name="Getino M."/>
            <person name="Pursley I."/>
            <person name="Horton D.L."/>
            <person name="Alikhan N.F."/>
            <person name="Baker D."/>
            <person name="Gharbi K."/>
            <person name="Hall N."/>
            <person name="Watson M."/>
            <person name="Adriaenssens E.M."/>
            <person name="Foster-Nyarko E."/>
            <person name="Jarju S."/>
            <person name="Secka A."/>
            <person name="Antonio M."/>
            <person name="Oren A."/>
            <person name="Chaudhuri R.R."/>
            <person name="La Ragione R."/>
            <person name="Hildebrand F."/>
            <person name="Pallen M.J."/>
        </authorList>
    </citation>
    <scope>NUCLEOTIDE SEQUENCE</scope>
    <source>
        <strain evidence="3">ChiSxjej1B13-7958</strain>
    </source>
</reference>
<name>A0A9D1APX6_9FIRM</name>
<dbReference type="Pfam" id="PF02368">
    <property type="entry name" value="Big_2"/>
    <property type="match status" value="1"/>
</dbReference>
<dbReference type="SUPFAM" id="SSF49373">
    <property type="entry name" value="Invasin/intimin cell-adhesion fragments"/>
    <property type="match status" value="1"/>
</dbReference>
<evidence type="ECO:0000259" key="2">
    <source>
        <dbReference type="SMART" id="SM00635"/>
    </source>
</evidence>
<dbReference type="AlphaFoldDB" id="A0A9D1APX6"/>
<feature type="region of interest" description="Disordered" evidence="1">
    <location>
        <begin position="401"/>
        <end position="453"/>
    </location>
</feature>
<comment type="caution">
    <text evidence="3">The sequence shown here is derived from an EMBL/GenBank/DDBJ whole genome shotgun (WGS) entry which is preliminary data.</text>
</comment>
<dbReference type="SMART" id="SM00635">
    <property type="entry name" value="BID_2"/>
    <property type="match status" value="3"/>
</dbReference>
<feature type="compositionally biased region" description="Low complexity" evidence="1">
    <location>
        <begin position="418"/>
        <end position="446"/>
    </location>
</feature>
<feature type="domain" description="BIG2" evidence="2">
    <location>
        <begin position="224"/>
        <end position="301"/>
    </location>
</feature>